<dbReference type="PANTHER" id="PTHR44936">
    <property type="entry name" value="SENSOR PROTEIN CREC"/>
    <property type="match status" value="1"/>
</dbReference>
<feature type="transmembrane region" description="Helical" evidence="10">
    <location>
        <begin position="212"/>
        <end position="238"/>
    </location>
</feature>
<dbReference type="SMART" id="SM00304">
    <property type="entry name" value="HAMP"/>
    <property type="match status" value="1"/>
</dbReference>
<comment type="caution">
    <text evidence="13">The sequence shown here is derived from an EMBL/GenBank/DDBJ whole genome shotgun (WGS) entry which is preliminary data.</text>
</comment>
<reference evidence="13" key="1">
    <citation type="journal article" date="2014" name="Int. J. Syst. Evol. Microbiol.">
        <title>Complete genome sequence of Corynebacterium casei LMG S-19264T (=DSM 44701T), isolated from a smear-ripened cheese.</title>
        <authorList>
            <consortium name="US DOE Joint Genome Institute (JGI-PGF)"/>
            <person name="Walter F."/>
            <person name="Albersmeier A."/>
            <person name="Kalinowski J."/>
            <person name="Ruckert C."/>
        </authorList>
    </citation>
    <scope>NUCLEOTIDE SEQUENCE</scope>
    <source>
        <strain evidence="13">KCTC 22169</strain>
    </source>
</reference>
<dbReference type="Pfam" id="PF00512">
    <property type="entry name" value="HisKA"/>
    <property type="match status" value="1"/>
</dbReference>
<organism evidence="13 14">
    <name type="scientific">Saccharospirillum salsuginis</name>
    <dbReference type="NCBI Taxonomy" id="418750"/>
    <lineage>
        <taxon>Bacteria</taxon>
        <taxon>Pseudomonadati</taxon>
        <taxon>Pseudomonadota</taxon>
        <taxon>Gammaproteobacteria</taxon>
        <taxon>Oceanospirillales</taxon>
        <taxon>Saccharospirillaceae</taxon>
        <taxon>Saccharospirillum</taxon>
    </lineage>
</organism>
<evidence type="ECO:0000313" key="13">
    <source>
        <dbReference type="EMBL" id="GGX37955.1"/>
    </source>
</evidence>
<evidence type="ECO:0000256" key="9">
    <source>
        <dbReference type="ARBA" id="ARBA00022840"/>
    </source>
</evidence>
<dbReference type="InterPro" id="IPR004358">
    <property type="entry name" value="Sig_transdc_His_kin-like_C"/>
</dbReference>
<evidence type="ECO:0000256" key="6">
    <source>
        <dbReference type="ARBA" id="ARBA00022679"/>
    </source>
</evidence>
<dbReference type="InterPro" id="IPR003661">
    <property type="entry name" value="HisK_dim/P_dom"/>
</dbReference>
<evidence type="ECO:0000256" key="10">
    <source>
        <dbReference type="SAM" id="Phobius"/>
    </source>
</evidence>
<dbReference type="PANTHER" id="PTHR44936:SF10">
    <property type="entry name" value="SENSOR PROTEIN RSTB"/>
    <property type="match status" value="1"/>
</dbReference>
<dbReference type="Gene3D" id="1.10.287.130">
    <property type="match status" value="1"/>
</dbReference>
<keyword evidence="14" id="KW-1185">Reference proteome</keyword>
<dbReference type="SMART" id="SM00387">
    <property type="entry name" value="HATPase_c"/>
    <property type="match status" value="1"/>
</dbReference>
<protein>
    <recommendedName>
        <fullName evidence="3">histidine kinase</fullName>
        <ecNumber evidence="3">2.7.13.3</ecNumber>
    </recommendedName>
</protein>
<dbReference type="InterPro" id="IPR050980">
    <property type="entry name" value="2C_sensor_his_kinase"/>
</dbReference>
<dbReference type="Gene3D" id="3.30.565.10">
    <property type="entry name" value="Histidine kinase-like ATPase, C-terminal domain"/>
    <property type="match status" value="1"/>
</dbReference>
<dbReference type="PRINTS" id="PR00344">
    <property type="entry name" value="BCTRLSENSOR"/>
</dbReference>
<keyword evidence="10" id="KW-0812">Transmembrane</keyword>
<dbReference type="PROSITE" id="PS50109">
    <property type="entry name" value="HIS_KIN"/>
    <property type="match status" value="1"/>
</dbReference>
<name>A0A918N544_9GAMM</name>
<dbReference type="Proteomes" id="UP000626148">
    <property type="component" value="Unassembled WGS sequence"/>
</dbReference>
<proteinExistence type="predicted"/>
<keyword evidence="10" id="KW-0472">Membrane</keyword>
<keyword evidence="9" id="KW-0067">ATP-binding</keyword>
<sequence length="517" mass="58458">MWPIFTKIYLWWLAVLIVLCLAVYGVIDRLNQHRFERFAERQAEPALTLIREGLERHTNGREAAWLEITASLTGVGWQIVEEDVDALRVDEASWQDERARLTVPIRDDLIIQGLIQDWEQLATGIGLLTLNELSLTDADQREQRLTELQHLLGLELARVGWENEGLGFVDERNLARGQVIVQSNYALNQFMVYVPAGAEQALRVGPFDQFQWLTVGGITVLVLALLITLAIALILVLLPLQRRLGRLTQAVDRIAEQGRTEPLPRQPQDGLTTMWRHVNAMAQRLIDLADQSQQLNQAVSHDLKTPLARMTFALEMLDSDSDPLIGNLKTDVRELNQLLDELLTFHQLSQSTPTEPHYCFPRAELDRLLEGPIVRDVRVSKSLDGVHRAPIEEHHWRRLCRNLVTNAVQYGNGHIDVRLEEDLDGLRLAVGDNGQGFSEELKDRAFEPFVRGDRARNLNSQGHGMGLALCQTIVQYYGGRLTINQSHLGGAQIDVWLPTVQDVDTSESPRAETEVQP</sequence>
<dbReference type="PROSITE" id="PS50885">
    <property type="entry name" value="HAMP"/>
    <property type="match status" value="1"/>
</dbReference>
<evidence type="ECO:0000256" key="7">
    <source>
        <dbReference type="ARBA" id="ARBA00022741"/>
    </source>
</evidence>
<comment type="catalytic activity">
    <reaction evidence="1">
        <text>ATP + protein L-histidine = ADP + protein N-phospho-L-histidine.</text>
        <dbReference type="EC" id="2.7.13.3"/>
    </reaction>
</comment>
<evidence type="ECO:0000256" key="4">
    <source>
        <dbReference type="ARBA" id="ARBA00022475"/>
    </source>
</evidence>
<dbReference type="InterPro" id="IPR003594">
    <property type="entry name" value="HATPase_dom"/>
</dbReference>
<evidence type="ECO:0000259" key="11">
    <source>
        <dbReference type="PROSITE" id="PS50109"/>
    </source>
</evidence>
<comment type="subcellular location">
    <subcellularLocation>
        <location evidence="2">Cell membrane</location>
        <topology evidence="2">Multi-pass membrane protein</topology>
    </subcellularLocation>
</comment>
<keyword evidence="5" id="KW-0597">Phosphoprotein</keyword>
<dbReference type="Pfam" id="PF02518">
    <property type="entry name" value="HATPase_c"/>
    <property type="match status" value="1"/>
</dbReference>
<gene>
    <name evidence="13" type="ORF">GCM10007392_00060</name>
</gene>
<dbReference type="InterPro" id="IPR036097">
    <property type="entry name" value="HisK_dim/P_sf"/>
</dbReference>
<keyword evidence="8 13" id="KW-0418">Kinase</keyword>
<dbReference type="InterPro" id="IPR005467">
    <property type="entry name" value="His_kinase_dom"/>
</dbReference>
<dbReference type="GO" id="GO:0000155">
    <property type="term" value="F:phosphorelay sensor kinase activity"/>
    <property type="evidence" value="ECO:0007669"/>
    <property type="project" value="InterPro"/>
</dbReference>
<dbReference type="CDD" id="cd06225">
    <property type="entry name" value="HAMP"/>
    <property type="match status" value="1"/>
</dbReference>
<keyword evidence="10" id="KW-1133">Transmembrane helix</keyword>
<evidence type="ECO:0000313" key="14">
    <source>
        <dbReference type="Proteomes" id="UP000626148"/>
    </source>
</evidence>
<evidence type="ECO:0000256" key="5">
    <source>
        <dbReference type="ARBA" id="ARBA00022553"/>
    </source>
</evidence>
<dbReference type="GO" id="GO:0005524">
    <property type="term" value="F:ATP binding"/>
    <property type="evidence" value="ECO:0007669"/>
    <property type="project" value="UniProtKB-KW"/>
</dbReference>
<evidence type="ECO:0000256" key="2">
    <source>
        <dbReference type="ARBA" id="ARBA00004651"/>
    </source>
</evidence>
<dbReference type="SUPFAM" id="SSF47384">
    <property type="entry name" value="Homodimeric domain of signal transducing histidine kinase"/>
    <property type="match status" value="1"/>
</dbReference>
<dbReference type="InterPro" id="IPR036890">
    <property type="entry name" value="HATPase_C_sf"/>
</dbReference>
<evidence type="ECO:0000256" key="3">
    <source>
        <dbReference type="ARBA" id="ARBA00012438"/>
    </source>
</evidence>
<feature type="domain" description="HAMP" evidence="12">
    <location>
        <begin position="238"/>
        <end position="290"/>
    </location>
</feature>
<dbReference type="SUPFAM" id="SSF55874">
    <property type="entry name" value="ATPase domain of HSP90 chaperone/DNA topoisomerase II/histidine kinase"/>
    <property type="match status" value="1"/>
</dbReference>
<keyword evidence="7" id="KW-0547">Nucleotide-binding</keyword>
<dbReference type="AlphaFoldDB" id="A0A918N544"/>
<keyword evidence="6" id="KW-0808">Transferase</keyword>
<dbReference type="GO" id="GO:0005886">
    <property type="term" value="C:plasma membrane"/>
    <property type="evidence" value="ECO:0007669"/>
    <property type="project" value="UniProtKB-SubCell"/>
</dbReference>
<dbReference type="RefSeq" id="WP_189606446.1">
    <property type="nucleotide sequence ID" value="NZ_BMXR01000001.1"/>
</dbReference>
<evidence type="ECO:0000256" key="1">
    <source>
        <dbReference type="ARBA" id="ARBA00000085"/>
    </source>
</evidence>
<evidence type="ECO:0000259" key="12">
    <source>
        <dbReference type="PROSITE" id="PS50885"/>
    </source>
</evidence>
<keyword evidence="4" id="KW-1003">Cell membrane</keyword>
<dbReference type="InterPro" id="IPR003660">
    <property type="entry name" value="HAMP_dom"/>
</dbReference>
<accession>A0A918N544</accession>
<feature type="domain" description="Histidine kinase" evidence="11">
    <location>
        <begin position="298"/>
        <end position="501"/>
    </location>
</feature>
<reference evidence="13" key="2">
    <citation type="submission" date="2020-09" db="EMBL/GenBank/DDBJ databases">
        <authorList>
            <person name="Sun Q."/>
            <person name="Kim S."/>
        </authorList>
    </citation>
    <scope>NUCLEOTIDE SEQUENCE</scope>
    <source>
        <strain evidence="13">KCTC 22169</strain>
    </source>
</reference>
<evidence type="ECO:0000256" key="8">
    <source>
        <dbReference type="ARBA" id="ARBA00022777"/>
    </source>
</evidence>
<dbReference type="SMART" id="SM00388">
    <property type="entry name" value="HisKA"/>
    <property type="match status" value="1"/>
</dbReference>
<dbReference type="EMBL" id="BMXR01000001">
    <property type="protein sequence ID" value="GGX37955.1"/>
    <property type="molecule type" value="Genomic_DNA"/>
</dbReference>
<dbReference type="EC" id="2.7.13.3" evidence="3"/>
<dbReference type="CDD" id="cd00082">
    <property type="entry name" value="HisKA"/>
    <property type="match status" value="1"/>
</dbReference>